<proteinExistence type="inferred from homology"/>
<organism evidence="4 5">
    <name type="scientific">Lasiosphaeria ovina</name>
    <dbReference type="NCBI Taxonomy" id="92902"/>
    <lineage>
        <taxon>Eukaryota</taxon>
        <taxon>Fungi</taxon>
        <taxon>Dikarya</taxon>
        <taxon>Ascomycota</taxon>
        <taxon>Pezizomycotina</taxon>
        <taxon>Sordariomycetes</taxon>
        <taxon>Sordariomycetidae</taxon>
        <taxon>Sordariales</taxon>
        <taxon>Lasiosphaeriaceae</taxon>
        <taxon>Lasiosphaeria</taxon>
    </lineage>
</organism>
<accession>A0AAE0KFY0</accession>
<evidence type="ECO:0000313" key="5">
    <source>
        <dbReference type="Proteomes" id="UP001287356"/>
    </source>
</evidence>
<dbReference type="SUPFAM" id="SSF53474">
    <property type="entry name" value="alpha/beta-Hydrolases"/>
    <property type="match status" value="1"/>
</dbReference>
<dbReference type="EMBL" id="JAULSN010000003">
    <property type="protein sequence ID" value="KAK3375754.1"/>
    <property type="molecule type" value="Genomic_DNA"/>
</dbReference>
<comment type="caution">
    <text evidence="4">The sequence shown here is derived from an EMBL/GenBank/DDBJ whole genome shotgun (WGS) entry which is preliminary data.</text>
</comment>
<dbReference type="InterPro" id="IPR013595">
    <property type="entry name" value="Pept_S33_TAP-like_C"/>
</dbReference>
<evidence type="ECO:0000256" key="2">
    <source>
        <dbReference type="ARBA" id="ARBA00022801"/>
    </source>
</evidence>
<keyword evidence="5" id="KW-1185">Reference proteome</keyword>
<feature type="domain" description="Peptidase S33 tripeptidyl aminopeptidase-like C-terminal" evidence="3">
    <location>
        <begin position="412"/>
        <end position="521"/>
    </location>
</feature>
<evidence type="ECO:0000313" key="4">
    <source>
        <dbReference type="EMBL" id="KAK3375754.1"/>
    </source>
</evidence>
<dbReference type="Pfam" id="PF08386">
    <property type="entry name" value="Abhydrolase_4"/>
    <property type="match status" value="1"/>
</dbReference>
<protein>
    <submittedName>
        <fullName evidence="4">TAP-like protein-domain-containing protein</fullName>
    </submittedName>
</protein>
<keyword evidence="2" id="KW-0378">Hydrolase</keyword>
<dbReference type="InterPro" id="IPR029058">
    <property type="entry name" value="AB_hydrolase_fold"/>
</dbReference>
<dbReference type="AlphaFoldDB" id="A0AAE0KFY0"/>
<dbReference type="Proteomes" id="UP001287356">
    <property type="component" value="Unassembled WGS sequence"/>
</dbReference>
<dbReference type="GO" id="GO:0016787">
    <property type="term" value="F:hydrolase activity"/>
    <property type="evidence" value="ECO:0007669"/>
    <property type="project" value="UniProtKB-KW"/>
</dbReference>
<dbReference type="InterPro" id="IPR051601">
    <property type="entry name" value="Serine_prot/Carboxylest_S33"/>
</dbReference>
<evidence type="ECO:0000259" key="3">
    <source>
        <dbReference type="Pfam" id="PF08386"/>
    </source>
</evidence>
<evidence type="ECO:0000256" key="1">
    <source>
        <dbReference type="ARBA" id="ARBA00010088"/>
    </source>
</evidence>
<reference evidence="4" key="2">
    <citation type="submission" date="2023-06" db="EMBL/GenBank/DDBJ databases">
        <authorList>
            <consortium name="Lawrence Berkeley National Laboratory"/>
            <person name="Haridas S."/>
            <person name="Hensen N."/>
            <person name="Bonometti L."/>
            <person name="Westerberg I."/>
            <person name="Brannstrom I.O."/>
            <person name="Guillou S."/>
            <person name="Cros-Aarteil S."/>
            <person name="Calhoun S."/>
            <person name="Kuo A."/>
            <person name="Mondo S."/>
            <person name="Pangilinan J."/>
            <person name="Riley R."/>
            <person name="Labutti K."/>
            <person name="Andreopoulos B."/>
            <person name="Lipzen A."/>
            <person name="Chen C."/>
            <person name="Yanf M."/>
            <person name="Daum C."/>
            <person name="Ng V."/>
            <person name="Clum A."/>
            <person name="Steindorff A."/>
            <person name="Ohm R."/>
            <person name="Martin F."/>
            <person name="Silar P."/>
            <person name="Natvig D."/>
            <person name="Lalanne C."/>
            <person name="Gautier V."/>
            <person name="Ament-Velasquez S.L."/>
            <person name="Kruys A."/>
            <person name="Hutchinson M.I."/>
            <person name="Powell A.J."/>
            <person name="Barry K."/>
            <person name="Miller A.N."/>
            <person name="Grigoriev I.V."/>
            <person name="Debuchy R."/>
            <person name="Gladieux P."/>
            <person name="Thoren M.H."/>
            <person name="Johannesson H."/>
        </authorList>
    </citation>
    <scope>NUCLEOTIDE SEQUENCE</scope>
    <source>
        <strain evidence="4">CBS 958.72</strain>
    </source>
</reference>
<reference evidence="4" key="1">
    <citation type="journal article" date="2023" name="Mol. Phylogenet. Evol.">
        <title>Genome-scale phylogeny and comparative genomics of the fungal order Sordariales.</title>
        <authorList>
            <person name="Hensen N."/>
            <person name="Bonometti L."/>
            <person name="Westerberg I."/>
            <person name="Brannstrom I.O."/>
            <person name="Guillou S."/>
            <person name="Cros-Aarteil S."/>
            <person name="Calhoun S."/>
            <person name="Haridas S."/>
            <person name="Kuo A."/>
            <person name="Mondo S."/>
            <person name="Pangilinan J."/>
            <person name="Riley R."/>
            <person name="LaButti K."/>
            <person name="Andreopoulos B."/>
            <person name="Lipzen A."/>
            <person name="Chen C."/>
            <person name="Yan M."/>
            <person name="Daum C."/>
            <person name="Ng V."/>
            <person name="Clum A."/>
            <person name="Steindorff A."/>
            <person name="Ohm R.A."/>
            <person name="Martin F."/>
            <person name="Silar P."/>
            <person name="Natvig D.O."/>
            <person name="Lalanne C."/>
            <person name="Gautier V."/>
            <person name="Ament-Velasquez S.L."/>
            <person name="Kruys A."/>
            <person name="Hutchinson M.I."/>
            <person name="Powell A.J."/>
            <person name="Barry K."/>
            <person name="Miller A.N."/>
            <person name="Grigoriev I.V."/>
            <person name="Debuchy R."/>
            <person name="Gladieux P."/>
            <person name="Hiltunen Thoren M."/>
            <person name="Johannesson H."/>
        </authorList>
    </citation>
    <scope>NUCLEOTIDE SEQUENCE</scope>
    <source>
        <strain evidence="4">CBS 958.72</strain>
    </source>
</reference>
<dbReference type="PANTHER" id="PTHR43248:SF25">
    <property type="entry name" value="AB HYDROLASE-1 DOMAIN-CONTAINING PROTEIN-RELATED"/>
    <property type="match status" value="1"/>
</dbReference>
<name>A0AAE0KFY0_9PEZI</name>
<dbReference type="PANTHER" id="PTHR43248">
    <property type="entry name" value="2-SUCCINYL-6-HYDROXY-2,4-CYCLOHEXADIENE-1-CARBOXYLATE SYNTHASE"/>
    <property type="match status" value="1"/>
</dbReference>
<sequence length="544" mass="57458">MRTSSSTRTARLLTGLLTAESSSAFVQQQRHTRQLEVDFNWTSIAPSQDLQYHACYNGYKCARLQVPLDWAKAAAASSFPACGSNNNSSSSNSWAAIAIITLPATVPDTDPSFGGTVLINPGGPGGSGTGMALDSGVYLRGILDSEDRHYEILGFDPRGMALSTPSAECYSDSDGVSRLADAIQQGGMPPVTAGNVSLNLHFEAAKGGSSVCAEHEAAAGPDSIFSHMSTASVARDMLEVVERVEALRSPGSGCRNQTKPARLQYLAFSMVLDGVVDAEDFLSGRLFQNLNDAEVVVDRFYQTCFQAGTSACPLRQEADTSAADIRSRVDAYIQSLEVEPLSAVFNGRTRLVTSLVVRNAIRVMLYTPICSYAWAGEAAMGVFCGDSAAAAGRRDNASFAADIVSFLTKQSPTVGESWLRLPVSCSGWTFQPPYTFRGPFGSAVGNSSNSSSPMLILSTRHDHATPLANAYALSQAHGGSAVVVQESFGHTALLTATSDCTAGIVRECFKSGTLPASGTVCKQNSDCEPAVPFKACPGFSEYGL</sequence>
<gene>
    <name evidence="4" type="ORF">B0T24DRAFT_525555</name>
</gene>
<comment type="similarity">
    <text evidence="1">Belongs to the peptidase S33 family.</text>
</comment>